<dbReference type="GO" id="GO:0005634">
    <property type="term" value="C:nucleus"/>
    <property type="evidence" value="ECO:0007669"/>
    <property type="project" value="UniProtKB-SubCell"/>
</dbReference>
<dbReference type="InterPro" id="IPR013087">
    <property type="entry name" value="Znf_C2H2_type"/>
</dbReference>
<dbReference type="AlphaFoldDB" id="A0AAE1XAX8"/>
<gene>
    <name evidence="11" type="ORF">Sango_0394200</name>
</gene>
<keyword evidence="4" id="KW-0862">Zinc</keyword>
<keyword evidence="2" id="KW-0479">Metal-binding</keyword>
<evidence type="ECO:0000313" key="12">
    <source>
        <dbReference type="Proteomes" id="UP001289374"/>
    </source>
</evidence>
<dbReference type="PROSITE" id="PS00028">
    <property type="entry name" value="ZINC_FINGER_C2H2_1"/>
    <property type="match status" value="1"/>
</dbReference>
<evidence type="ECO:0000256" key="8">
    <source>
        <dbReference type="PROSITE-ProRule" id="PRU00042"/>
    </source>
</evidence>
<evidence type="ECO:0000256" key="9">
    <source>
        <dbReference type="SAM" id="MobiDB-lite"/>
    </source>
</evidence>
<dbReference type="InterPro" id="IPR036236">
    <property type="entry name" value="Znf_C2H2_sf"/>
</dbReference>
<evidence type="ECO:0000256" key="6">
    <source>
        <dbReference type="ARBA" id="ARBA00023163"/>
    </source>
</evidence>
<keyword evidence="6" id="KW-0804">Transcription</keyword>
<evidence type="ECO:0000256" key="4">
    <source>
        <dbReference type="ARBA" id="ARBA00022833"/>
    </source>
</evidence>
<keyword evidence="3 8" id="KW-0863">Zinc-finger</keyword>
<evidence type="ECO:0000313" key="11">
    <source>
        <dbReference type="EMBL" id="KAK4408132.1"/>
    </source>
</evidence>
<reference evidence="11" key="1">
    <citation type="submission" date="2020-06" db="EMBL/GenBank/DDBJ databases">
        <authorList>
            <person name="Li T."/>
            <person name="Hu X."/>
            <person name="Zhang T."/>
            <person name="Song X."/>
            <person name="Zhang H."/>
            <person name="Dai N."/>
            <person name="Sheng W."/>
            <person name="Hou X."/>
            <person name="Wei L."/>
        </authorList>
    </citation>
    <scope>NUCLEOTIDE SEQUENCE</scope>
    <source>
        <strain evidence="11">K16</strain>
        <tissue evidence="11">Leaf</tissue>
    </source>
</reference>
<dbReference type="InterPro" id="IPR052426">
    <property type="entry name" value="Plant_dev_regulator"/>
</dbReference>
<dbReference type="GO" id="GO:0008270">
    <property type="term" value="F:zinc ion binding"/>
    <property type="evidence" value="ECO:0007669"/>
    <property type="project" value="UniProtKB-KW"/>
</dbReference>
<dbReference type="PANTHER" id="PTHR45801">
    <property type="entry name" value="OS07G0101800 PROTEIN"/>
    <property type="match status" value="1"/>
</dbReference>
<sequence>MEHKYQESLMNSCCQEGEKADQNKDDVVGIGCLYECVFCKRGFNTLQAVGGHMNIHRRDRFSSNKPATSTHPIIRQQQDHDVLGHHHTPASTFDHYRLVYRDDHQPYTSLPAYFPASSSSTTVLRPAYGRYFPDQQCNNHRNDDQKQPENNLVVSDHSGYGRRVLDDLEEKRQVMVSQEQELDLELRLGYDS</sequence>
<name>A0AAE1XAX8_9LAMI</name>
<protein>
    <submittedName>
        <fullName evidence="11">Zinc finger protein 11</fullName>
    </submittedName>
</protein>
<accession>A0AAE1XAX8</accession>
<feature type="domain" description="C2H2-type" evidence="10">
    <location>
        <begin position="34"/>
        <end position="61"/>
    </location>
</feature>
<keyword evidence="5" id="KW-0805">Transcription regulation</keyword>
<evidence type="ECO:0000256" key="7">
    <source>
        <dbReference type="ARBA" id="ARBA00023242"/>
    </source>
</evidence>
<dbReference type="EMBL" id="JACGWL010000002">
    <property type="protein sequence ID" value="KAK4408132.1"/>
    <property type="molecule type" value="Genomic_DNA"/>
</dbReference>
<feature type="region of interest" description="Disordered" evidence="9">
    <location>
        <begin position="137"/>
        <end position="158"/>
    </location>
</feature>
<reference evidence="11" key="2">
    <citation type="journal article" date="2024" name="Plant">
        <title>Genomic evolution and insights into agronomic trait innovations of Sesamum species.</title>
        <authorList>
            <person name="Miao H."/>
            <person name="Wang L."/>
            <person name="Qu L."/>
            <person name="Liu H."/>
            <person name="Sun Y."/>
            <person name="Le M."/>
            <person name="Wang Q."/>
            <person name="Wei S."/>
            <person name="Zheng Y."/>
            <person name="Lin W."/>
            <person name="Duan Y."/>
            <person name="Cao H."/>
            <person name="Xiong S."/>
            <person name="Wang X."/>
            <person name="Wei L."/>
            <person name="Li C."/>
            <person name="Ma Q."/>
            <person name="Ju M."/>
            <person name="Zhao R."/>
            <person name="Li G."/>
            <person name="Mu C."/>
            <person name="Tian Q."/>
            <person name="Mei H."/>
            <person name="Zhang T."/>
            <person name="Gao T."/>
            <person name="Zhang H."/>
        </authorList>
    </citation>
    <scope>NUCLEOTIDE SEQUENCE</scope>
    <source>
        <strain evidence="11">K16</strain>
    </source>
</reference>
<evidence type="ECO:0000256" key="5">
    <source>
        <dbReference type="ARBA" id="ARBA00023015"/>
    </source>
</evidence>
<evidence type="ECO:0000259" key="10">
    <source>
        <dbReference type="PROSITE" id="PS50157"/>
    </source>
</evidence>
<evidence type="ECO:0000256" key="3">
    <source>
        <dbReference type="ARBA" id="ARBA00022771"/>
    </source>
</evidence>
<comment type="subcellular location">
    <subcellularLocation>
        <location evidence="1">Nucleus</location>
    </subcellularLocation>
</comment>
<dbReference type="PANTHER" id="PTHR45801:SF107">
    <property type="entry name" value="TRANSCRIPTIONAL REGULATOR SUPERMAN-LIKE"/>
    <property type="match status" value="1"/>
</dbReference>
<dbReference type="Proteomes" id="UP001289374">
    <property type="component" value="Unassembled WGS sequence"/>
</dbReference>
<keyword evidence="12" id="KW-1185">Reference proteome</keyword>
<proteinExistence type="predicted"/>
<comment type="caution">
    <text evidence="11">The sequence shown here is derived from an EMBL/GenBank/DDBJ whole genome shotgun (WGS) entry which is preliminary data.</text>
</comment>
<dbReference type="PROSITE" id="PS50157">
    <property type="entry name" value="ZINC_FINGER_C2H2_2"/>
    <property type="match status" value="1"/>
</dbReference>
<keyword evidence="7" id="KW-0539">Nucleus</keyword>
<evidence type="ECO:0000256" key="1">
    <source>
        <dbReference type="ARBA" id="ARBA00004123"/>
    </source>
</evidence>
<dbReference type="SUPFAM" id="SSF57667">
    <property type="entry name" value="beta-beta-alpha zinc fingers"/>
    <property type="match status" value="1"/>
</dbReference>
<evidence type="ECO:0000256" key="2">
    <source>
        <dbReference type="ARBA" id="ARBA00022723"/>
    </source>
</evidence>
<organism evidence="11 12">
    <name type="scientific">Sesamum angolense</name>
    <dbReference type="NCBI Taxonomy" id="2727404"/>
    <lineage>
        <taxon>Eukaryota</taxon>
        <taxon>Viridiplantae</taxon>
        <taxon>Streptophyta</taxon>
        <taxon>Embryophyta</taxon>
        <taxon>Tracheophyta</taxon>
        <taxon>Spermatophyta</taxon>
        <taxon>Magnoliopsida</taxon>
        <taxon>eudicotyledons</taxon>
        <taxon>Gunneridae</taxon>
        <taxon>Pentapetalae</taxon>
        <taxon>asterids</taxon>
        <taxon>lamiids</taxon>
        <taxon>Lamiales</taxon>
        <taxon>Pedaliaceae</taxon>
        <taxon>Sesamum</taxon>
    </lineage>
</organism>